<keyword evidence="4" id="KW-0862">Zinc</keyword>
<dbReference type="PROSITE" id="PS50016">
    <property type="entry name" value="ZF_PHD_2"/>
    <property type="match status" value="1"/>
</dbReference>
<dbReference type="GO" id="GO:0003677">
    <property type="term" value="F:DNA binding"/>
    <property type="evidence" value="ECO:0007669"/>
    <property type="project" value="InterPro"/>
</dbReference>
<sequence>MSSLPIRNNKEKRAYTEEDLRKALHEVREKKKSVRQVCKEYAIPKTTILDKISGRRPGGVNKPGPEPVLGVDGEKRNLEISVKNAEGINKARAQVTEESISLWFEKLDQYLESIHQKDILSDPTRIFNGDESGFALCPKTGKVLGPRGFKNFYQIKQSNEKENITAFLTFNANGDMCPPCVVFPYIRPPKAVVNSMPQNWCLGRSETGWMRGEVFFEYITNEFNNWILENNIKKPVLLLVDGHKSHMSLMLSTACEQLQIILYALPPNTTHILQPADVSVFAPVKTYWQSTVRTFLSKPENFHSAITKTNFCTLLNDALKHPNIPDDIKSGFKRCGLYPFDTNSPHYTKCVRNTLENVQAVEIGFAEISIETESEKSHNMELSTKENSTIFSYCELDTTKEIETENDQGNSDPNVQVQTVSALIHSPPKPLAETCTSKITTRNRNLASAQLDVIYPDNLTLDTNKNDSFPDLSLSTLHLSGSYLDVGSLVSLDEFLILPLEDIASSPTMSSVEKKPKEQSPEPALTSSIHSASVVSLPPRVPPASAVVGELQLKKTSDPFKNHLMLPEISNKARKDNQRTPAAISSAAWRKYYENKEQIKNEKQDAIRKRKLERLEKQKQKKTLKHSKTVRKTAPKRKKEIHPLQEVTEKTVNVEIEKENLPAVERVKCPECDDVLISDVEDDDEKNIGCDKCITWYHLKCTRFVGLSYLEAKDKSFECELCH</sequence>
<dbReference type="GO" id="GO:0005634">
    <property type="term" value="C:nucleus"/>
    <property type="evidence" value="ECO:0007669"/>
    <property type="project" value="UniProtKB-SubCell"/>
</dbReference>
<gene>
    <name evidence="8" type="ORF">PMACD_LOCUS10330</name>
</gene>
<protein>
    <recommendedName>
        <fullName evidence="7">PHD-type domain-containing protein</fullName>
    </recommendedName>
</protein>
<dbReference type="SUPFAM" id="SSF57903">
    <property type="entry name" value="FYVE/PHD zinc finger"/>
    <property type="match status" value="1"/>
</dbReference>
<evidence type="ECO:0000313" key="9">
    <source>
        <dbReference type="Proteomes" id="UP000663880"/>
    </source>
</evidence>
<evidence type="ECO:0000259" key="7">
    <source>
        <dbReference type="PROSITE" id="PS50016"/>
    </source>
</evidence>
<evidence type="ECO:0000313" key="8">
    <source>
        <dbReference type="EMBL" id="CAF4889510.1"/>
    </source>
</evidence>
<proteinExistence type="predicted"/>
<dbReference type="Proteomes" id="UP000663880">
    <property type="component" value="Unassembled WGS sequence"/>
</dbReference>
<dbReference type="InterPro" id="IPR009057">
    <property type="entry name" value="Homeodomain-like_sf"/>
</dbReference>
<evidence type="ECO:0000256" key="6">
    <source>
        <dbReference type="SAM" id="MobiDB-lite"/>
    </source>
</evidence>
<evidence type="ECO:0000256" key="3">
    <source>
        <dbReference type="ARBA" id="ARBA00022771"/>
    </source>
</evidence>
<dbReference type="SUPFAM" id="SSF46689">
    <property type="entry name" value="Homeodomain-like"/>
    <property type="match status" value="1"/>
</dbReference>
<dbReference type="InterPro" id="IPR050863">
    <property type="entry name" value="CenT-Element_Derived"/>
</dbReference>
<feature type="compositionally biased region" description="Basic residues" evidence="6">
    <location>
        <begin position="619"/>
        <end position="639"/>
    </location>
</feature>
<comment type="subcellular location">
    <subcellularLocation>
        <location evidence="1">Nucleus</location>
    </subcellularLocation>
</comment>
<dbReference type="PROSITE" id="PS01359">
    <property type="entry name" value="ZF_PHD_1"/>
    <property type="match status" value="1"/>
</dbReference>
<evidence type="ECO:0000256" key="4">
    <source>
        <dbReference type="ARBA" id="ARBA00022833"/>
    </source>
</evidence>
<evidence type="ECO:0000256" key="5">
    <source>
        <dbReference type="PROSITE-ProRule" id="PRU00146"/>
    </source>
</evidence>
<dbReference type="SMART" id="SM00249">
    <property type="entry name" value="PHD"/>
    <property type="match status" value="1"/>
</dbReference>
<comment type="caution">
    <text evidence="8">The sequence shown here is derived from an EMBL/GenBank/DDBJ whole genome shotgun (WGS) entry which is preliminary data.</text>
</comment>
<evidence type="ECO:0000256" key="2">
    <source>
        <dbReference type="ARBA" id="ARBA00022723"/>
    </source>
</evidence>
<dbReference type="PANTHER" id="PTHR19303">
    <property type="entry name" value="TRANSPOSON"/>
    <property type="match status" value="1"/>
</dbReference>
<dbReference type="Gene3D" id="3.30.40.10">
    <property type="entry name" value="Zinc/RING finger domain, C3HC4 (zinc finger)"/>
    <property type="match status" value="1"/>
</dbReference>
<dbReference type="InterPro" id="IPR001965">
    <property type="entry name" value="Znf_PHD"/>
</dbReference>
<dbReference type="AlphaFoldDB" id="A0A821UGP3"/>
<organism evidence="8 9">
    <name type="scientific">Pieris macdunnoughi</name>
    <dbReference type="NCBI Taxonomy" id="345717"/>
    <lineage>
        <taxon>Eukaryota</taxon>
        <taxon>Metazoa</taxon>
        <taxon>Ecdysozoa</taxon>
        <taxon>Arthropoda</taxon>
        <taxon>Hexapoda</taxon>
        <taxon>Insecta</taxon>
        <taxon>Pterygota</taxon>
        <taxon>Neoptera</taxon>
        <taxon>Endopterygota</taxon>
        <taxon>Lepidoptera</taxon>
        <taxon>Glossata</taxon>
        <taxon>Ditrysia</taxon>
        <taxon>Papilionoidea</taxon>
        <taxon>Pieridae</taxon>
        <taxon>Pierinae</taxon>
        <taxon>Pieris</taxon>
    </lineage>
</organism>
<dbReference type="InterPro" id="IPR019787">
    <property type="entry name" value="Znf_PHD-finger"/>
</dbReference>
<keyword evidence="9" id="KW-1185">Reference proteome</keyword>
<name>A0A821UGP3_9NEOP</name>
<dbReference type="InterPro" id="IPR019786">
    <property type="entry name" value="Zinc_finger_PHD-type_CS"/>
</dbReference>
<keyword evidence="2" id="KW-0479">Metal-binding</keyword>
<dbReference type="Pfam" id="PF03184">
    <property type="entry name" value="DDE_1"/>
    <property type="match status" value="1"/>
</dbReference>
<dbReference type="InterPro" id="IPR013083">
    <property type="entry name" value="Znf_RING/FYVE/PHD"/>
</dbReference>
<feature type="region of interest" description="Disordered" evidence="6">
    <location>
        <begin position="618"/>
        <end position="639"/>
    </location>
</feature>
<evidence type="ECO:0000256" key="1">
    <source>
        <dbReference type="ARBA" id="ARBA00004123"/>
    </source>
</evidence>
<accession>A0A821UGP3</accession>
<reference evidence="8" key="1">
    <citation type="submission" date="2021-02" db="EMBL/GenBank/DDBJ databases">
        <authorList>
            <person name="Steward A R."/>
        </authorList>
    </citation>
    <scope>NUCLEOTIDE SEQUENCE</scope>
</reference>
<dbReference type="Pfam" id="PF05225">
    <property type="entry name" value="HTH_psq"/>
    <property type="match status" value="1"/>
</dbReference>
<dbReference type="GO" id="GO:0008270">
    <property type="term" value="F:zinc ion binding"/>
    <property type="evidence" value="ECO:0007669"/>
    <property type="project" value="UniProtKB-KW"/>
</dbReference>
<dbReference type="InterPro" id="IPR007889">
    <property type="entry name" value="HTH_Psq"/>
</dbReference>
<dbReference type="InterPro" id="IPR011011">
    <property type="entry name" value="Znf_FYVE_PHD"/>
</dbReference>
<dbReference type="PANTHER" id="PTHR19303:SF74">
    <property type="entry name" value="POGO TRANSPOSABLE ELEMENT WITH KRAB DOMAIN"/>
    <property type="match status" value="1"/>
</dbReference>
<dbReference type="InterPro" id="IPR004875">
    <property type="entry name" value="DDE_SF_endonuclease_dom"/>
</dbReference>
<feature type="domain" description="PHD-type" evidence="7">
    <location>
        <begin position="666"/>
        <end position="723"/>
    </location>
</feature>
<dbReference type="EMBL" id="CAJOBZ010000031">
    <property type="protein sequence ID" value="CAF4889510.1"/>
    <property type="molecule type" value="Genomic_DNA"/>
</dbReference>
<feature type="region of interest" description="Disordered" evidence="6">
    <location>
        <begin position="507"/>
        <end position="528"/>
    </location>
</feature>
<dbReference type="Gene3D" id="1.10.10.60">
    <property type="entry name" value="Homeodomain-like"/>
    <property type="match status" value="1"/>
</dbReference>
<keyword evidence="3 5" id="KW-0863">Zinc-finger</keyword>
<dbReference type="OrthoDB" id="71166at2759"/>